<evidence type="ECO:0000313" key="2">
    <source>
        <dbReference type="EMBL" id="MBK4218131.1"/>
    </source>
</evidence>
<organism evidence="2 3">
    <name type="scientific">Paracoccus caeni</name>
    <dbReference type="NCBI Taxonomy" id="657651"/>
    <lineage>
        <taxon>Bacteria</taxon>
        <taxon>Pseudomonadati</taxon>
        <taxon>Pseudomonadota</taxon>
        <taxon>Alphaproteobacteria</taxon>
        <taxon>Rhodobacterales</taxon>
        <taxon>Paracoccaceae</taxon>
        <taxon>Paracoccus</taxon>
    </lineage>
</organism>
<gene>
    <name evidence="2" type="ORF">JJJ17_19565</name>
</gene>
<proteinExistence type="predicted"/>
<feature type="region of interest" description="Disordered" evidence="1">
    <location>
        <begin position="32"/>
        <end position="52"/>
    </location>
</feature>
<sequence length="335" mass="36878">MPYQIYITMPFDDLPTSAGLADRILSVLRRRMRRGRRQHHPSTSAADRLAATSVQREPAVPACPILLHEPAYYAQTARRLNLAIAGYRAGETNAAALNAEIVDTILVDPFAAMLVLDNLPGTSRRQEWLQRLGDPVGADPDWTRRLTELIEALRGTGVAGPSWEFAHRLGAELTAVMPVMAWLDQIRDITDRIDPTGPEDYAVFRLMTGIRTCLSPLLGHDDITRAAPIGQEYSGGKMQFVDLFAADPPRQGAALQAIGWLDRQPGHRQPALYAWFVNSSFEYYMAMGPMPVHLPPALAEAAPGIAQLHHRLAGRLMAEFAADADRIGGTWTGQD</sequence>
<dbReference type="EMBL" id="JAEPRQ010000013">
    <property type="protein sequence ID" value="MBK4218131.1"/>
    <property type="molecule type" value="Genomic_DNA"/>
</dbReference>
<protein>
    <submittedName>
        <fullName evidence="2">Uncharacterized protein</fullName>
    </submittedName>
</protein>
<dbReference type="AlphaFoldDB" id="A0A934VWJ7"/>
<keyword evidence="3" id="KW-1185">Reference proteome</keyword>
<comment type="caution">
    <text evidence="2">The sequence shown here is derived from an EMBL/GenBank/DDBJ whole genome shotgun (WGS) entry which is preliminary data.</text>
</comment>
<evidence type="ECO:0000313" key="3">
    <source>
        <dbReference type="Proteomes" id="UP000640485"/>
    </source>
</evidence>
<accession>A0A934VWJ7</accession>
<reference evidence="2" key="1">
    <citation type="submission" date="2021-01" db="EMBL/GenBank/DDBJ databases">
        <title>Paracoccus amoyensis sp. nov., isolated from the surface seawater along the coast of Xiamen Island, China.</title>
        <authorList>
            <person name="Lyu L."/>
        </authorList>
    </citation>
    <scope>NUCLEOTIDE SEQUENCE</scope>
    <source>
        <strain evidence="2">MJ17</strain>
    </source>
</reference>
<name>A0A934VWJ7_9RHOB</name>
<dbReference type="RefSeq" id="WP_200689481.1">
    <property type="nucleotide sequence ID" value="NZ_JAEPRQ010000013.1"/>
</dbReference>
<dbReference type="Proteomes" id="UP000640485">
    <property type="component" value="Unassembled WGS sequence"/>
</dbReference>
<evidence type="ECO:0000256" key="1">
    <source>
        <dbReference type="SAM" id="MobiDB-lite"/>
    </source>
</evidence>